<dbReference type="EMBL" id="JRHA01000006">
    <property type="protein sequence ID" value="PQK15979.1"/>
    <property type="molecule type" value="Genomic_DNA"/>
</dbReference>
<gene>
    <name evidence="1" type="ORF">BB8028_0006g03010</name>
</gene>
<comment type="caution">
    <text evidence="1">The sequence shown here is derived from an EMBL/GenBank/DDBJ whole genome shotgun (WGS) entry which is preliminary data.</text>
</comment>
<organism evidence="1 2">
    <name type="scientific">Beauveria bassiana</name>
    <name type="common">White muscardine disease fungus</name>
    <name type="synonym">Tritirachium shiotae</name>
    <dbReference type="NCBI Taxonomy" id="176275"/>
    <lineage>
        <taxon>Eukaryota</taxon>
        <taxon>Fungi</taxon>
        <taxon>Dikarya</taxon>
        <taxon>Ascomycota</taxon>
        <taxon>Pezizomycotina</taxon>
        <taxon>Sordariomycetes</taxon>
        <taxon>Hypocreomycetidae</taxon>
        <taxon>Hypocreales</taxon>
        <taxon>Cordycipitaceae</taxon>
        <taxon>Beauveria</taxon>
    </lineage>
</organism>
<sequence>MHYNTATYSVCTPIITSRSRRTSIHTVHPIQASHNHSLLEIPLVPTVVPRHPNQDATTRPSLSLASASQQDGRFLPAAFLSASHSLLYNRGGPWHYRSSSSIARAHGPVGFGRGFHHDNFFERCDLERWHLSPTPVSFAADCRSFLLH</sequence>
<accession>A0A2S7YJ43</accession>
<proteinExistence type="predicted"/>
<reference evidence="1 2" key="1">
    <citation type="submission" date="2016-07" db="EMBL/GenBank/DDBJ databases">
        <title>Comparative genomics of the entomopathogenic fungus Beauveria bassiana.</title>
        <authorList>
            <person name="Valero Jimenez C.A."/>
            <person name="Zwaan B.J."/>
            <person name="Van Kan J.A."/>
            <person name="Takken W."/>
            <person name="Debets A.J."/>
            <person name="Schoustra S.E."/>
            <person name="Koenraadt C.J."/>
        </authorList>
    </citation>
    <scope>NUCLEOTIDE SEQUENCE [LARGE SCALE GENOMIC DNA]</scope>
    <source>
        <strain evidence="1 2">ARSEF 8028</strain>
    </source>
</reference>
<protein>
    <submittedName>
        <fullName evidence="1">Uncharacterized protein</fullName>
    </submittedName>
</protein>
<evidence type="ECO:0000313" key="1">
    <source>
        <dbReference type="EMBL" id="PQK15979.1"/>
    </source>
</evidence>
<dbReference type="AlphaFoldDB" id="A0A2S7YJ43"/>
<name>A0A2S7YJ43_BEABA</name>
<dbReference type="Proteomes" id="UP000237441">
    <property type="component" value="Unassembled WGS sequence"/>
</dbReference>
<evidence type="ECO:0000313" key="2">
    <source>
        <dbReference type="Proteomes" id="UP000237441"/>
    </source>
</evidence>